<dbReference type="PANTHER" id="PTHR22911">
    <property type="entry name" value="ACYL-MALONYL CONDENSING ENZYME-RELATED"/>
    <property type="match status" value="1"/>
</dbReference>
<feature type="domain" description="EamA" evidence="8">
    <location>
        <begin position="107"/>
        <end position="243"/>
    </location>
</feature>
<evidence type="ECO:0000256" key="5">
    <source>
        <dbReference type="ARBA" id="ARBA00023136"/>
    </source>
</evidence>
<feature type="transmembrane region" description="Helical" evidence="7">
    <location>
        <begin position="202"/>
        <end position="221"/>
    </location>
</feature>
<feature type="transmembrane region" description="Helical" evidence="7">
    <location>
        <begin position="170"/>
        <end position="190"/>
    </location>
</feature>
<sequence length="470" mass="50877">MVTPNLDSASGAGQYQDHPDAPLPIRVEQSGWNSISISEQRSSSTQTQFQDEDEHDYNCESGSEADTQPALAQSEPRPIEDDEDDEAVAIAASRPRHAWQVWWLRNKGMGLVLLAQAFAASMNVMTQVLEIHSAMHPFQILFARMSITAVASYLYMFLASTPSPLGTRPVRGLLLLRALFGFMGVYGLYYSVQYLPLSEATVITFLSPIISCYACSLLIPGETFSRKQLFAGLISLGGVVLIARPFSKRDPNTAIATPTAAAAWALGISASTEDKPPSETDSYHHVVATIVALIGVVGASGAYTSIRMIGRRAHPLVSVTYFSSVTTVISLVAMVTLPSVPFRVPNTMVEWTLLTGLGVCGFLLQFLLTAGLSYVPPASVSDGKPVAQGGRATSMLYMQMLFAVFYDKVVWGSTLSPISWVGSAIILACAIYVAFSQESPVRRGSGVEYRDVEGYKDVTDEERAESERGN</sequence>
<feature type="transmembrane region" description="Helical" evidence="7">
    <location>
        <begin position="283"/>
        <end position="304"/>
    </location>
</feature>
<keyword evidence="3" id="KW-0256">Endoplasmic reticulum</keyword>
<comment type="subcellular location">
    <subcellularLocation>
        <location evidence="1">Endoplasmic reticulum membrane</location>
        <topology evidence="1">Multi-pass membrane protein</topology>
    </subcellularLocation>
</comment>
<evidence type="ECO:0000256" key="6">
    <source>
        <dbReference type="SAM" id="MobiDB-lite"/>
    </source>
</evidence>
<dbReference type="PANTHER" id="PTHR22911:SF6">
    <property type="entry name" value="SOLUTE CARRIER FAMILY 35 MEMBER G1"/>
    <property type="match status" value="1"/>
</dbReference>
<feature type="compositionally biased region" description="Polar residues" evidence="6">
    <location>
        <begin position="1"/>
        <end position="13"/>
    </location>
</feature>
<name>A0AAI9X3A8_PENTH</name>
<feature type="region of interest" description="Disordered" evidence="6">
    <location>
        <begin position="1"/>
        <end position="84"/>
    </location>
</feature>
<evidence type="ECO:0000256" key="7">
    <source>
        <dbReference type="SAM" id="Phobius"/>
    </source>
</evidence>
<feature type="compositionally biased region" description="Low complexity" evidence="6">
    <location>
        <begin position="34"/>
        <end position="49"/>
    </location>
</feature>
<proteinExistence type="predicted"/>
<keyword evidence="2 7" id="KW-0812">Transmembrane</keyword>
<dbReference type="SUPFAM" id="SSF103481">
    <property type="entry name" value="Multidrug resistance efflux transporter EmrE"/>
    <property type="match status" value="2"/>
</dbReference>
<feature type="transmembrane region" description="Helical" evidence="7">
    <location>
        <begin position="351"/>
        <end position="374"/>
    </location>
</feature>
<feature type="transmembrane region" description="Helical" evidence="7">
    <location>
        <begin position="109"/>
        <end position="129"/>
    </location>
</feature>
<protein>
    <recommendedName>
        <fullName evidence="8">EamA domain-containing protein</fullName>
    </recommendedName>
</protein>
<keyword evidence="5 7" id="KW-0472">Membrane</keyword>
<accession>A0AAI9X3A8</accession>
<evidence type="ECO:0000256" key="3">
    <source>
        <dbReference type="ARBA" id="ARBA00022824"/>
    </source>
</evidence>
<feature type="transmembrane region" description="Helical" evidence="7">
    <location>
        <begin position="141"/>
        <end position="158"/>
    </location>
</feature>
<feature type="transmembrane region" description="Helical" evidence="7">
    <location>
        <begin position="418"/>
        <end position="435"/>
    </location>
</feature>
<keyword evidence="10" id="KW-1185">Reference proteome</keyword>
<dbReference type="AlphaFoldDB" id="A0AAI9X3A8"/>
<feature type="transmembrane region" description="Helical" evidence="7">
    <location>
        <begin position="386"/>
        <end position="406"/>
    </location>
</feature>
<feature type="transmembrane region" description="Helical" evidence="7">
    <location>
        <begin position="316"/>
        <end position="339"/>
    </location>
</feature>
<reference evidence="9" key="1">
    <citation type="submission" date="2015-06" db="EMBL/GenBank/DDBJ databases">
        <authorList>
            <person name="Nguyen H."/>
        </authorList>
    </citation>
    <scope>NUCLEOTIDE SEQUENCE</scope>
    <source>
        <strain evidence="9">DAOM 180753</strain>
    </source>
</reference>
<organism evidence="9 10">
    <name type="scientific">Penicillium thymicola</name>
    <dbReference type="NCBI Taxonomy" id="293382"/>
    <lineage>
        <taxon>Eukaryota</taxon>
        <taxon>Fungi</taxon>
        <taxon>Dikarya</taxon>
        <taxon>Ascomycota</taxon>
        <taxon>Pezizomycotina</taxon>
        <taxon>Eurotiomycetes</taxon>
        <taxon>Eurotiomycetidae</taxon>
        <taxon>Eurotiales</taxon>
        <taxon>Aspergillaceae</taxon>
        <taxon>Penicillium</taxon>
    </lineage>
</organism>
<dbReference type="GO" id="GO:0016020">
    <property type="term" value="C:membrane"/>
    <property type="evidence" value="ECO:0007669"/>
    <property type="project" value="UniProtKB-SubCell"/>
</dbReference>
<dbReference type="Proteomes" id="UP001227192">
    <property type="component" value="Unassembled WGS sequence"/>
</dbReference>
<dbReference type="InterPro" id="IPR000620">
    <property type="entry name" value="EamA_dom"/>
</dbReference>
<evidence type="ECO:0000256" key="2">
    <source>
        <dbReference type="ARBA" id="ARBA00022692"/>
    </source>
</evidence>
<gene>
    <name evidence="9" type="ORF">VN97_g10982</name>
</gene>
<comment type="caution">
    <text evidence="9">The sequence shown here is derived from an EMBL/GenBank/DDBJ whole genome shotgun (WGS) entry which is preliminary data.</text>
</comment>
<evidence type="ECO:0000256" key="1">
    <source>
        <dbReference type="ARBA" id="ARBA00004477"/>
    </source>
</evidence>
<evidence type="ECO:0000313" key="10">
    <source>
        <dbReference type="Proteomes" id="UP001227192"/>
    </source>
</evidence>
<reference evidence="9" key="2">
    <citation type="journal article" date="2016" name="Fungal Biol.">
        <title>Ochratoxin A production by Penicillium thymicola.</title>
        <authorList>
            <person name="Nguyen H.D.T."/>
            <person name="McMullin D.R."/>
            <person name="Ponomareva E."/>
            <person name="Riley R."/>
            <person name="Pomraning K.R."/>
            <person name="Baker S.E."/>
            <person name="Seifert K.A."/>
        </authorList>
    </citation>
    <scope>NUCLEOTIDE SEQUENCE</scope>
    <source>
        <strain evidence="9">DAOM 180753</strain>
    </source>
</reference>
<evidence type="ECO:0000256" key="4">
    <source>
        <dbReference type="ARBA" id="ARBA00022989"/>
    </source>
</evidence>
<dbReference type="Pfam" id="PF00892">
    <property type="entry name" value="EamA"/>
    <property type="match status" value="1"/>
</dbReference>
<evidence type="ECO:0000259" key="8">
    <source>
        <dbReference type="Pfam" id="PF00892"/>
    </source>
</evidence>
<dbReference type="EMBL" id="LACB01000559">
    <property type="protein sequence ID" value="KAJ9482441.1"/>
    <property type="molecule type" value="Genomic_DNA"/>
</dbReference>
<keyword evidence="4 7" id="KW-1133">Transmembrane helix</keyword>
<feature type="transmembrane region" description="Helical" evidence="7">
    <location>
        <begin position="227"/>
        <end position="246"/>
    </location>
</feature>
<dbReference type="InterPro" id="IPR037185">
    <property type="entry name" value="EmrE-like"/>
</dbReference>
<evidence type="ECO:0000313" key="9">
    <source>
        <dbReference type="EMBL" id="KAJ9482441.1"/>
    </source>
</evidence>